<accession>A0ABQ6ZEX2</accession>
<comment type="caution">
    <text evidence="4">The sequence shown here is derived from an EMBL/GenBank/DDBJ whole genome shotgun (WGS) entry which is preliminary data.</text>
</comment>
<feature type="signal peptide" evidence="2">
    <location>
        <begin position="1"/>
        <end position="21"/>
    </location>
</feature>
<dbReference type="InterPro" id="IPR050378">
    <property type="entry name" value="Metallo-dep_Hydrolases_sf"/>
</dbReference>
<dbReference type="SUPFAM" id="SSF51556">
    <property type="entry name" value="Metallo-dependent hydrolases"/>
    <property type="match status" value="1"/>
</dbReference>
<evidence type="ECO:0000313" key="4">
    <source>
        <dbReference type="EMBL" id="KAF1724013.1"/>
    </source>
</evidence>
<keyword evidence="5" id="KW-1185">Reference proteome</keyword>
<keyword evidence="2" id="KW-0732">Signal</keyword>
<dbReference type="CDD" id="cd01297">
    <property type="entry name" value="D-aminoacylase"/>
    <property type="match status" value="1"/>
</dbReference>
<dbReference type="Proteomes" id="UP000781710">
    <property type="component" value="Unassembled WGS sequence"/>
</dbReference>
<sequence length="570" mass="61500">MPQLKPALLFLALCACSPAMAAPAERYDLLIRNGVVYDGSGGAPQRVDVAVSGDRIVALLPAGQKADAKEILDAKGMAVAPGFINVLSWATESLIADGRGVSDTKQGVTLEIFGEGWSMGPVNPRMRADALKQQVDIRYDIPWTTLGGYLEHLEQRGVTPNVASFVGATTVRIHELGEDDVDPTPEQLARMQDVVRQAMREGALGVGSSLIYPPAAFAETGELIALAKAAGESGGGYISHMRSEADRFLEAIDETISIARATGQRAEAYHLKAAGEKNWPKMQQAIDRINAAREAGLQVSADMYVYTAGATGLTASLPPWVQAGGHDAMIRRLKDPATRARVIAEMRDPDVSWENLRLLAGSDERLLLIEFKSDALKPLGGKTLAAIARERGTSPEDTAIDLIIEDDHRIGTAYFLMSEENIELGLKQPWVSLGSDAESSAPEGVFLKSSTHPRAYGNVARFLGHYVRDRRLMPLEEGIHRLTGLPAANWKLKDRGCLQAGCYADIVVFDPATIADRATYDKPQQYATGVSEVFVNGVQVLREGEHTGATPGRVVRGPGWTGRADEAVRR</sequence>
<dbReference type="Gene3D" id="3.30.1490.130">
    <property type="entry name" value="D-aminoacylase. Domain 3"/>
    <property type="match status" value="1"/>
</dbReference>
<dbReference type="InterPro" id="IPR023100">
    <property type="entry name" value="D-aminoacylase_insert_dom_sf"/>
</dbReference>
<evidence type="ECO:0000256" key="1">
    <source>
        <dbReference type="SAM" id="MobiDB-lite"/>
    </source>
</evidence>
<feature type="domain" description="Amidohydrolase 3" evidence="3">
    <location>
        <begin position="70"/>
        <end position="540"/>
    </location>
</feature>
<dbReference type="PROSITE" id="PS51257">
    <property type="entry name" value="PROKAR_LIPOPROTEIN"/>
    <property type="match status" value="1"/>
</dbReference>
<dbReference type="Gene3D" id="3.20.20.140">
    <property type="entry name" value="Metal-dependent hydrolases"/>
    <property type="match status" value="2"/>
</dbReference>
<gene>
    <name evidence="4" type="ORF">CSC78_13765</name>
</gene>
<organism evidence="4 5">
    <name type="scientific">Pseudoxanthomonas japonensis</name>
    <dbReference type="NCBI Taxonomy" id="69284"/>
    <lineage>
        <taxon>Bacteria</taxon>
        <taxon>Pseudomonadati</taxon>
        <taxon>Pseudomonadota</taxon>
        <taxon>Gammaproteobacteria</taxon>
        <taxon>Lysobacterales</taxon>
        <taxon>Lysobacteraceae</taxon>
        <taxon>Pseudoxanthomonas</taxon>
    </lineage>
</organism>
<evidence type="ECO:0000313" key="5">
    <source>
        <dbReference type="Proteomes" id="UP000781710"/>
    </source>
</evidence>
<dbReference type="InterPro" id="IPR011059">
    <property type="entry name" value="Metal-dep_hydrolase_composite"/>
</dbReference>
<evidence type="ECO:0000256" key="2">
    <source>
        <dbReference type="SAM" id="SignalP"/>
    </source>
</evidence>
<dbReference type="InterPro" id="IPR013108">
    <property type="entry name" value="Amidohydro_3"/>
</dbReference>
<dbReference type="PANTHER" id="PTHR11647:SF1">
    <property type="entry name" value="COLLAPSIN RESPONSE MEDIATOR PROTEIN"/>
    <property type="match status" value="1"/>
</dbReference>
<proteinExistence type="predicted"/>
<reference evidence="4 5" key="1">
    <citation type="submission" date="2017-10" db="EMBL/GenBank/DDBJ databases">
        <title>Whole genome sequencing of members of genus Pseudoxanthomonas.</title>
        <authorList>
            <person name="Kumar S."/>
            <person name="Bansal K."/>
            <person name="Kaur A."/>
            <person name="Patil P."/>
            <person name="Sharma S."/>
            <person name="Patil P.B."/>
        </authorList>
    </citation>
    <scope>NUCLEOTIDE SEQUENCE [LARGE SCALE GENOMIC DNA]</scope>
    <source>
        <strain evidence="4 5">DSM 17109</strain>
    </source>
</reference>
<feature type="region of interest" description="Disordered" evidence="1">
    <location>
        <begin position="548"/>
        <end position="570"/>
    </location>
</feature>
<dbReference type="EMBL" id="PDWW01000021">
    <property type="protein sequence ID" value="KAF1724013.1"/>
    <property type="molecule type" value="Genomic_DNA"/>
</dbReference>
<dbReference type="Pfam" id="PF07969">
    <property type="entry name" value="Amidohydro_3"/>
    <property type="match status" value="1"/>
</dbReference>
<evidence type="ECO:0000259" key="3">
    <source>
        <dbReference type="Pfam" id="PF07969"/>
    </source>
</evidence>
<dbReference type="InterPro" id="IPR032466">
    <property type="entry name" value="Metal_Hydrolase"/>
</dbReference>
<protein>
    <submittedName>
        <fullName evidence="4">Aminoacylase</fullName>
    </submittedName>
</protein>
<dbReference type="Gene3D" id="2.30.40.10">
    <property type="entry name" value="Urease, subunit C, domain 1"/>
    <property type="match status" value="2"/>
</dbReference>
<feature type="chain" id="PRO_5046970224" evidence="2">
    <location>
        <begin position="22"/>
        <end position="570"/>
    </location>
</feature>
<name>A0ABQ6ZEX2_9GAMM</name>
<dbReference type="RefSeq" id="WP_162338441.1">
    <property type="nucleotide sequence ID" value="NZ_JBHSRQ010000011.1"/>
</dbReference>
<dbReference type="SUPFAM" id="SSF51338">
    <property type="entry name" value="Composite domain of metallo-dependent hydrolases"/>
    <property type="match status" value="1"/>
</dbReference>
<dbReference type="PANTHER" id="PTHR11647">
    <property type="entry name" value="HYDRANTOINASE/DIHYDROPYRIMIDINASE FAMILY MEMBER"/>
    <property type="match status" value="1"/>
</dbReference>